<dbReference type="PANTHER" id="PTHR43827">
    <property type="entry name" value="2,5-DIKETO-D-GLUCONIC ACID REDUCTASE"/>
    <property type="match status" value="1"/>
</dbReference>
<dbReference type="InterPro" id="IPR023210">
    <property type="entry name" value="NADP_OxRdtase_dom"/>
</dbReference>
<evidence type="ECO:0000256" key="2">
    <source>
        <dbReference type="ARBA" id="ARBA00022857"/>
    </source>
</evidence>
<comment type="caution">
    <text evidence="5">The sequence shown here is derived from an EMBL/GenBank/DDBJ whole genome shotgun (WGS) entry which is preliminary data.</text>
</comment>
<dbReference type="EMBL" id="CAXAMM010024437">
    <property type="protein sequence ID" value="CAK9055238.1"/>
    <property type="molecule type" value="Genomic_DNA"/>
</dbReference>
<dbReference type="InterPro" id="IPR018170">
    <property type="entry name" value="Aldo/ket_reductase_CS"/>
</dbReference>
<organism evidence="5 6">
    <name type="scientific">Durusdinium trenchii</name>
    <dbReference type="NCBI Taxonomy" id="1381693"/>
    <lineage>
        <taxon>Eukaryota</taxon>
        <taxon>Sar</taxon>
        <taxon>Alveolata</taxon>
        <taxon>Dinophyceae</taxon>
        <taxon>Suessiales</taxon>
        <taxon>Symbiodiniaceae</taxon>
        <taxon>Durusdinium</taxon>
    </lineage>
</organism>
<dbReference type="InterPro" id="IPR020471">
    <property type="entry name" value="AKR"/>
</dbReference>
<reference evidence="5 6" key="1">
    <citation type="submission" date="2024-02" db="EMBL/GenBank/DDBJ databases">
        <authorList>
            <person name="Chen Y."/>
            <person name="Shah S."/>
            <person name="Dougan E. K."/>
            <person name="Thang M."/>
            <person name="Chan C."/>
        </authorList>
    </citation>
    <scope>NUCLEOTIDE SEQUENCE [LARGE SCALE GENOMIC DNA]</scope>
</reference>
<evidence type="ECO:0000256" key="3">
    <source>
        <dbReference type="ARBA" id="ARBA00023002"/>
    </source>
</evidence>
<dbReference type="Gene3D" id="3.20.20.100">
    <property type="entry name" value="NADP-dependent oxidoreductase domain"/>
    <property type="match status" value="1"/>
</dbReference>
<dbReference type="Proteomes" id="UP001642464">
    <property type="component" value="Unassembled WGS sequence"/>
</dbReference>
<keyword evidence="3" id="KW-0560">Oxidoreductase</keyword>
<accession>A0ABP0MVN6</accession>
<dbReference type="PROSITE" id="PS00062">
    <property type="entry name" value="ALDOKETO_REDUCTASE_2"/>
    <property type="match status" value="1"/>
</dbReference>
<gene>
    <name evidence="5" type="ORF">SCF082_LOCUS29892</name>
</gene>
<keyword evidence="2" id="KW-0521">NADP</keyword>
<proteinExistence type="inferred from homology"/>
<dbReference type="PANTHER" id="PTHR43827:SF3">
    <property type="entry name" value="NADP-DEPENDENT OXIDOREDUCTASE DOMAIN-CONTAINING PROTEIN"/>
    <property type="match status" value="1"/>
</dbReference>
<name>A0ABP0MVN6_9DINO</name>
<protein>
    <submittedName>
        <fullName evidence="5">11-endoperoxide prostaglandin H2 reductase (Prostaglandin F2-alpha synthase)</fullName>
    </submittedName>
</protein>
<feature type="domain" description="NADP-dependent oxidoreductase" evidence="4">
    <location>
        <begin position="6"/>
        <end position="246"/>
    </location>
</feature>
<dbReference type="SUPFAM" id="SSF51430">
    <property type="entry name" value="NAD(P)-linked oxidoreductase"/>
    <property type="match status" value="1"/>
</dbReference>
<evidence type="ECO:0000259" key="4">
    <source>
        <dbReference type="Pfam" id="PF00248"/>
    </source>
</evidence>
<sequence>MPWFGLGVWKSESGEETENAIKYALDAGYVHIDTASLYKNEESVGKAVNGYGIPRKEVFVTTKLWNSDQGYDSTFKALETSLDKMQMDYVDLYLIHWPKGELSVETWKAMEEINEKGLAKAIGVSNFMVNQLEEFLPHCKIVPAVNQVEYHPYLTLTDLREYCQKQGIQLEAWSPIMQGEVTKVPELIEIGEKYGKSPVQVTLRWDLQNSVVTIPKSVKQHRIADNGNIFDFELSEEDMAKINGLNRDHRFGPDPLNFDF</sequence>
<evidence type="ECO:0000313" key="6">
    <source>
        <dbReference type="Proteomes" id="UP001642464"/>
    </source>
</evidence>
<dbReference type="PIRSF" id="PIRSF000097">
    <property type="entry name" value="AKR"/>
    <property type="match status" value="1"/>
</dbReference>
<evidence type="ECO:0000256" key="1">
    <source>
        <dbReference type="ARBA" id="ARBA00007905"/>
    </source>
</evidence>
<comment type="similarity">
    <text evidence="1">Belongs to the aldo/keto reductase family.</text>
</comment>
<dbReference type="PRINTS" id="PR00069">
    <property type="entry name" value="ALDKETRDTASE"/>
</dbReference>
<dbReference type="InterPro" id="IPR036812">
    <property type="entry name" value="NAD(P)_OxRdtase_dom_sf"/>
</dbReference>
<keyword evidence="6" id="KW-1185">Reference proteome</keyword>
<evidence type="ECO:0000313" key="5">
    <source>
        <dbReference type="EMBL" id="CAK9055238.1"/>
    </source>
</evidence>
<dbReference type="Pfam" id="PF00248">
    <property type="entry name" value="Aldo_ket_red"/>
    <property type="match status" value="1"/>
</dbReference>